<dbReference type="InterPro" id="IPR055170">
    <property type="entry name" value="GFO_IDH_MocA-like_dom"/>
</dbReference>
<feature type="domain" description="Gfo/Idh/MocA-like oxidoreductase N-terminal" evidence="1">
    <location>
        <begin position="6"/>
        <end position="122"/>
    </location>
</feature>
<dbReference type="PANTHER" id="PTHR43377:SF1">
    <property type="entry name" value="BILIVERDIN REDUCTASE A"/>
    <property type="match status" value="1"/>
</dbReference>
<evidence type="ECO:0000259" key="1">
    <source>
        <dbReference type="Pfam" id="PF01408"/>
    </source>
</evidence>
<comment type="caution">
    <text evidence="3">The sequence shown here is derived from an EMBL/GenBank/DDBJ whole genome shotgun (WGS) entry which is preliminary data.</text>
</comment>
<gene>
    <name evidence="3" type="ORF">GGQ59_001218</name>
</gene>
<dbReference type="Gene3D" id="3.30.360.10">
    <property type="entry name" value="Dihydrodipicolinate Reductase, domain 2"/>
    <property type="match status" value="1"/>
</dbReference>
<accession>A0A840I3C0</accession>
<evidence type="ECO:0000313" key="3">
    <source>
        <dbReference type="EMBL" id="MBB4658704.1"/>
    </source>
</evidence>
<dbReference type="RefSeq" id="WP_183816889.1">
    <property type="nucleotide sequence ID" value="NZ_JACHOB010000002.1"/>
</dbReference>
<organism evidence="3 4">
    <name type="scientific">Parvularcula dongshanensis</name>
    <dbReference type="NCBI Taxonomy" id="1173995"/>
    <lineage>
        <taxon>Bacteria</taxon>
        <taxon>Pseudomonadati</taxon>
        <taxon>Pseudomonadota</taxon>
        <taxon>Alphaproteobacteria</taxon>
        <taxon>Parvularculales</taxon>
        <taxon>Parvularculaceae</taxon>
        <taxon>Parvularcula</taxon>
    </lineage>
</organism>
<keyword evidence="4" id="KW-1185">Reference proteome</keyword>
<feature type="domain" description="GFO/IDH/MocA-like oxidoreductase" evidence="2">
    <location>
        <begin position="149"/>
        <end position="221"/>
    </location>
</feature>
<dbReference type="SUPFAM" id="SSF51735">
    <property type="entry name" value="NAD(P)-binding Rossmann-fold domains"/>
    <property type="match status" value="1"/>
</dbReference>
<dbReference type="Pfam" id="PF01408">
    <property type="entry name" value="GFO_IDH_MocA"/>
    <property type="match status" value="1"/>
</dbReference>
<dbReference type="Gene3D" id="3.40.50.720">
    <property type="entry name" value="NAD(P)-binding Rossmann-like Domain"/>
    <property type="match status" value="1"/>
</dbReference>
<evidence type="ECO:0000313" key="4">
    <source>
        <dbReference type="Proteomes" id="UP000563524"/>
    </source>
</evidence>
<dbReference type="PANTHER" id="PTHR43377">
    <property type="entry name" value="BILIVERDIN REDUCTASE A"/>
    <property type="match status" value="1"/>
</dbReference>
<reference evidence="3 4" key="1">
    <citation type="submission" date="2020-08" db="EMBL/GenBank/DDBJ databases">
        <title>Genomic Encyclopedia of Type Strains, Phase IV (KMG-IV): sequencing the most valuable type-strain genomes for metagenomic binning, comparative biology and taxonomic classification.</title>
        <authorList>
            <person name="Goeker M."/>
        </authorList>
    </citation>
    <scope>NUCLEOTIDE SEQUENCE [LARGE SCALE GENOMIC DNA]</scope>
    <source>
        <strain evidence="3 4">DSM 102850</strain>
    </source>
</reference>
<dbReference type="SUPFAM" id="SSF55347">
    <property type="entry name" value="Glyceraldehyde-3-phosphate dehydrogenase-like, C-terminal domain"/>
    <property type="match status" value="1"/>
</dbReference>
<dbReference type="AlphaFoldDB" id="A0A840I3C0"/>
<dbReference type="Pfam" id="PF22725">
    <property type="entry name" value="GFO_IDH_MocA_C3"/>
    <property type="match status" value="1"/>
</dbReference>
<evidence type="ECO:0000259" key="2">
    <source>
        <dbReference type="Pfam" id="PF22725"/>
    </source>
</evidence>
<dbReference type="EMBL" id="JACHOB010000002">
    <property type="protein sequence ID" value="MBB4658704.1"/>
    <property type="molecule type" value="Genomic_DNA"/>
</dbReference>
<dbReference type="InterPro" id="IPR000683">
    <property type="entry name" value="Gfo/Idh/MocA-like_OxRdtase_N"/>
</dbReference>
<name>A0A840I3C0_9PROT</name>
<dbReference type="InterPro" id="IPR051450">
    <property type="entry name" value="Gfo/Idh/MocA_Oxidoreductases"/>
</dbReference>
<protein>
    <submittedName>
        <fullName evidence="3">Putative dehydrogenase</fullName>
    </submittedName>
</protein>
<sequence length="311" mass="32965">MSDGTIRTGVAGAGVFGGYHANKYAEAEGATLSAVYDRDEDRAKALAEKHGVAAFSEYGAFLSEVDALTIAAPATVHAELAGRALERGKHVLVEKPIAMSLDGADLVVAMAEEAGLVLQVGHQERYVADALGLLRRDPPLVVRSRRLNRFSGRAMDVSVVLDLMIHDLDLLAKLTGTDEAEVLSCEARREHGTEADEVLVRLKMAGGVEAALSASRLASDPTRDLLLSYPAGEVHLDFLTRRTDNSTPEPLAAALDDTNAPLALRDPLAYGTKGFLRAIREGTPPPVTGADGRAALKLALLVEEAAKEQLA</sequence>
<dbReference type="GO" id="GO:0000166">
    <property type="term" value="F:nucleotide binding"/>
    <property type="evidence" value="ECO:0007669"/>
    <property type="project" value="InterPro"/>
</dbReference>
<proteinExistence type="predicted"/>
<dbReference type="InterPro" id="IPR036291">
    <property type="entry name" value="NAD(P)-bd_dom_sf"/>
</dbReference>
<dbReference type="Proteomes" id="UP000563524">
    <property type="component" value="Unassembled WGS sequence"/>
</dbReference>